<evidence type="ECO:0000259" key="10">
    <source>
        <dbReference type="PROSITE" id="PS51007"/>
    </source>
</evidence>
<evidence type="ECO:0000256" key="2">
    <source>
        <dbReference type="ARBA" id="ARBA00022448"/>
    </source>
</evidence>
<evidence type="ECO:0000313" key="12">
    <source>
        <dbReference type="Proteomes" id="UP000484015"/>
    </source>
</evidence>
<evidence type="ECO:0000256" key="4">
    <source>
        <dbReference type="ARBA" id="ARBA00022723"/>
    </source>
</evidence>
<keyword evidence="4 9" id="KW-0479">Metal-binding</keyword>
<evidence type="ECO:0000256" key="9">
    <source>
        <dbReference type="PIRSR" id="PIRSR000005-2"/>
    </source>
</evidence>
<dbReference type="InterPro" id="IPR009056">
    <property type="entry name" value="Cyt_c-like_dom"/>
</dbReference>
<feature type="binding site" description="axial binding residue" evidence="9">
    <location>
        <position position="200"/>
    </location>
    <ligand>
        <name>heme c</name>
        <dbReference type="ChEBI" id="CHEBI:61717"/>
        <label>2</label>
    </ligand>
    <ligandPart>
        <name>Fe</name>
        <dbReference type="ChEBI" id="CHEBI:18248"/>
    </ligandPart>
</feature>
<feature type="binding site" description="axial binding residue" evidence="9">
    <location>
        <position position="94"/>
    </location>
    <ligand>
        <name>heme c</name>
        <dbReference type="ChEBI" id="CHEBI:61717"/>
        <label>1</label>
    </ligand>
    <ligandPart>
        <name>Fe</name>
        <dbReference type="ChEBI" id="CHEBI:18248"/>
    </ligandPart>
</feature>
<dbReference type="Pfam" id="PF00034">
    <property type="entry name" value="Cytochrom_C"/>
    <property type="match status" value="1"/>
</dbReference>
<keyword evidence="2" id="KW-0813">Transport</keyword>
<reference evidence="11 12" key="1">
    <citation type="submission" date="2019-11" db="EMBL/GenBank/DDBJ databases">
        <title>Type strains purchased from KCTC, JCM and DSMZ.</title>
        <authorList>
            <person name="Lu H."/>
        </authorList>
    </citation>
    <scope>NUCLEOTIDE SEQUENCE [LARGE SCALE GENOMIC DNA]</scope>
    <source>
        <strain evidence="11 12">KCTC 42409</strain>
    </source>
</reference>
<dbReference type="Proteomes" id="UP000484015">
    <property type="component" value="Unassembled WGS sequence"/>
</dbReference>
<dbReference type="PROSITE" id="PS51007">
    <property type="entry name" value="CYTC"/>
    <property type="match status" value="2"/>
</dbReference>
<evidence type="ECO:0000256" key="5">
    <source>
        <dbReference type="ARBA" id="ARBA00022764"/>
    </source>
</evidence>
<dbReference type="InterPro" id="IPR024167">
    <property type="entry name" value="Cytochrome_c4-like"/>
</dbReference>
<feature type="binding site" description="covalent" evidence="8">
    <location>
        <position position="48"/>
    </location>
    <ligand>
        <name>heme c</name>
        <dbReference type="ChEBI" id="CHEBI:61717"/>
        <label>1</label>
    </ligand>
</feature>
<evidence type="ECO:0000313" key="11">
    <source>
        <dbReference type="EMBL" id="MTW01545.1"/>
    </source>
</evidence>
<feature type="binding site" description="axial binding residue" evidence="9">
    <location>
        <position position="160"/>
    </location>
    <ligand>
        <name>heme c</name>
        <dbReference type="ChEBI" id="CHEBI:61717"/>
        <label>2</label>
    </ligand>
    <ligandPart>
        <name>Fe</name>
        <dbReference type="ChEBI" id="CHEBI:18248"/>
    </ligandPart>
</feature>
<sequence>MLAAVCCGQADAIPAAPASTAPAKTDGGVKGNAEAGRIKAESERCLECHGQPGVEQGHSAGEDGKFARLGGQQHAYIVKQVQDFRAGRRKNDFMVMMAASVSDDDVADIAAYFAAQPAMPAAIRAETRGESRSAGQHGPAAALFRQGDAARKVAACATCHGAAGEGIAGMAPVIGGQGRRYLSQQLHNWRSGERSNGAGMREAAASLTDAEIDALALYVSEM</sequence>
<feature type="binding site" description="covalent" evidence="8">
    <location>
        <position position="45"/>
    </location>
    <ligand>
        <name>heme c</name>
        <dbReference type="ChEBI" id="CHEBI:61717"/>
        <label>1</label>
    </ligand>
</feature>
<feature type="binding site" description="axial binding residue" evidence="9">
    <location>
        <position position="49"/>
    </location>
    <ligand>
        <name>heme c</name>
        <dbReference type="ChEBI" id="CHEBI:61717"/>
        <label>1</label>
    </ligand>
    <ligandPart>
        <name>Fe</name>
        <dbReference type="ChEBI" id="CHEBI:18248"/>
    </ligandPart>
</feature>
<keyword evidence="7 9" id="KW-0408">Iron</keyword>
<feature type="domain" description="Cytochrome c" evidence="10">
    <location>
        <begin position="31"/>
        <end position="117"/>
    </location>
</feature>
<dbReference type="InterPro" id="IPR050597">
    <property type="entry name" value="Cytochrome_c_Oxidase_Subunit"/>
</dbReference>
<dbReference type="PIRSF" id="PIRSF000005">
    <property type="entry name" value="Cytochrome_c4"/>
    <property type="match status" value="1"/>
</dbReference>
<feature type="binding site" description="covalent" evidence="8">
    <location>
        <position position="156"/>
    </location>
    <ligand>
        <name>heme c</name>
        <dbReference type="ChEBI" id="CHEBI:61717"/>
        <label>2</label>
    </ligand>
</feature>
<dbReference type="EMBL" id="WNLA01000002">
    <property type="protein sequence ID" value="MTW01545.1"/>
    <property type="molecule type" value="Genomic_DNA"/>
</dbReference>
<keyword evidence="3 8" id="KW-0349">Heme</keyword>
<gene>
    <name evidence="11" type="ORF">GM668_05525</name>
</gene>
<dbReference type="Gene3D" id="1.10.760.10">
    <property type="entry name" value="Cytochrome c-like domain"/>
    <property type="match status" value="2"/>
</dbReference>
<dbReference type="AlphaFoldDB" id="A0A6L6PVS7"/>
<feature type="binding site" description="covalent" evidence="8">
    <location>
        <position position="159"/>
    </location>
    <ligand>
        <name>heme c</name>
        <dbReference type="ChEBI" id="CHEBI:61717"/>
        <label>2</label>
    </ligand>
</feature>
<keyword evidence="12" id="KW-1185">Reference proteome</keyword>
<dbReference type="PANTHER" id="PTHR33751">
    <property type="entry name" value="CBB3-TYPE CYTOCHROME C OXIDASE SUBUNIT FIXP"/>
    <property type="match status" value="1"/>
</dbReference>
<comment type="PTM">
    <text evidence="8">Binds 2 heme c groups covalently per subunit.</text>
</comment>
<evidence type="ECO:0000256" key="6">
    <source>
        <dbReference type="ARBA" id="ARBA00022982"/>
    </source>
</evidence>
<dbReference type="InterPro" id="IPR036909">
    <property type="entry name" value="Cyt_c-like_dom_sf"/>
</dbReference>
<proteinExistence type="predicted"/>
<dbReference type="SUPFAM" id="SSF46626">
    <property type="entry name" value="Cytochrome c"/>
    <property type="match status" value="2"/>
</dbReference>
<accession>A0A6L6PVS7</accession>
<keyword evidence="5" id="KW-0574">Periplasm</keyword>
<dbReference type="GO" id="GO:0020037">
    <property type="term" value="F:heme binding"/>
    <property type="evidence" value="ECO:0007669"/>
    <property type="project" value="InterPro"/>
</dbReference>
<evidence type="ECO:0000256" key="7">
    <source>
        <dbReference type="ARBA" id="ARBA00023004"/>
    </source>
</evidence>
<comment type="caution">
    <text evidence="11">The sequence shown here is derived from an EMBL/GenBank/DDBJ whole genome shotgun (WGS) entry which is preliminary data.</text>
</comment>
<feature type="domain" description="Cytochrome c" evidence="10">
    <location>
        <begin position="142"/>
        <end position="222"/>
    </location>
</feature>
<dbReference type="GO" id="GO:0042597">
    <property type="term" value="C:periplasmic space"/>
    <property type="evidence" value="ECO:0007669"/>
    <property type="project" value="UniProtKB-SubCell"/>
</dbReference>
<keyword evidence="6" id="KW-0249">Electron transport</keyword>
<dbReference type="GO" id="GO:0005506">
    <property type="term" value="F:iron ion binding"/>
    <property type="evidence" value="ECO:0007669"/>
    <property type="project" value="InterPro"/>
</dbReference>
<evidence type="ECO:0000256" key="8">
    <source>
        <dbReference type="PIRSR" id="PIRSR000005-1"/>
    </source>
</evidence>
<evidence type="ECO:0000256" key="3">
    <source>
        <dbReference type="ARBA" id="ARBA00022617"/>
    </source>
</evidence>
<organism evidence="11 12">
    <name type="scientific">Pseudoduganella ginsengisoli</name>
    <dbReference type="NCBI Taxonomy" id="1462440"/>
    <lineage>
        <taxon>Bacteria</taxon>
        <taxon>Pseudomonadati</taxon>
        <taxon>Pseudomonadota</taxon>
        <taxon>Betaproteobacteria</taxon>
        <taxon>Burkholderiales</taxon>
        <taxon>Oxalobacteraceae</taxon>
        <taxon>Telluria group</taxon>
        <taxon>Pseudoduganella</taxon>
    </lineage>
</organism>
<protein>
    <submittedName>
        <fullName evidence="11">C-type cytochrome</fullName>
    </submittedName>
</protein>
<name>A0A6L6PVS7_9BURK</name>
<evidence type="ECO:0000256" key="1">
    <source>
        <dbReference type="ARBA" id="ARBA00004418"/>
    </source>
</evidence>
<dbReference type="GO" id="GO:0009055">
    <property type="term" value="F:electron transfer activity"/>
    <property type="evidence" value="ECO:0007669"/>
    <property type="project" value="InterPro"/>
</dbReference>
<dbReference type="PANTHER" id="PTHR33751:SF9">
    <property type="entry name" value="CYTOCHROME C4"/>
    <property type="match status" value="1"/>
</dbReference>
<comment type="subcellular location">
    <subcellularLocation>
        <location evidence="1">Periplasm</location>
    </subcellularLocation>
</comment>